<evidence type="ECO:0000259" key="8">
    <source>
        <dbReference type="Pfam" id="PF23247"/>
    </source>
</evidence>
<protein>
    <submittedName>
        <fullName evidence="9">Uncharacterized protein</fullName>
    </submittedName>
</protein>
<dbReference type="InterPro" id="IPR036388">
    <property type="entry name" value="WH-like_DNA-bd_sf"/>
</dbReference>
<evidence type="ECO:0000313" key="9">
    <source>
        <dbReference type="EMBL" id="KAA8525920.1"/>
    </source>
</evidence>
<dbReference type="GO" id="GO:0006952">
    <property type="term" value="P:defense response"/>
    <property type="evidence" value="ECO:0007669"/>
    <property type="project" value="UniProtKB-KW"/>
</dbReference>
<dbReference type="EMBL" id="CM018046">
    <property type="protein sequence ID" value="KAA8525920.1"/>
    <property type="molecule type" value="Genomic_DNA"/>
</dbReference>
<keyword evidence="5" id="KW-0547">Nucleotide-binding</keyword>
<dbReference type="OrthoDB" id="1579323at2759"/>
<evidence type="ECO:0000256" key="3">
    <source>
        <dbReference type="ARBA" id="ARBA00022737"/>
    </source>
</evidence>
<reference evidence="9 10" key="1">
    <citation type="submission" date="2019-09" db="EMBL/GenBank/DDBJ databases">
        <title>A chromosome-level genome assembly of the Chinese tupelo Nyssa sinensis.</title>
        <authorList>
            <person name="Yang X."/>
            <person name="Kang M."/>
            <person name="Yang Y."/>
            <person name="Xiong H."/>
            <person name="Wang M."/>
            <person name="Zhang Z."/>
            <person name="Wang Z."/>
            <person name="Wu H."/>
            <person name="Ma T."/>
            <person name="Liu J."/>
            <person name="Xi Z."/>
        </authorList>
    </citation>
    <scope>NUCLEOTIDE SEQUENCE [LARGE SCALE GENOMIC DNA]</scope>
    <source>
        <strain evidence="9">J267</strain>
        <tissue evidence="9">Leaf</tissue>
    </source>
</reference>
<feature type="domain" description="Disease resistance protein At4g27190-like leucine-rich repeats" evidence="8">
    <location>
        <begin position="703"/>
        <end position="871"/>
    </location>
</feature>
<organism evidence="9 10">
    <name type="scientific">Nyssa sinensis</name>
    <dbReference type="NCBI Taxonomy" id="561372"/>
    <lineage>
        <taxon>Eukaryota</taxon>
        <taxon>Viridiplantae</taxon>
        <taxon>Streptophyta</taxon>
        <taxon>Embryophyta</taxon>
        <taxon>Tracheophyta</taxon>
        <taxon>Spermatophyta</taxon>
        <taxon>Magnoliopsida</taxon>
        <taxon>eudicotyledons</taxon>
        <taxon>Gunneridae</taxon>
        <taxon>Pentapetalae</taxon>
        <taxon>asterids</taxon>
        <taxon>Cornales</taxon>
        <taxon>Nyssaceae</taxon>
        <taxon>Nyssa</taxon>
    </lineage>
</organism>
<evidence type="ECO:0000313" key="10">
    <source>
        <dbReference type="Proteomes" id="UP000325577"/>
    </source>
</evidence>
<keyword evidence="10" id="KW-1185">Reference proteome</keyword>
<dbReference type="PRINTS" id="PR00364">
    <property type="entry name" value="DISEASERSIST"/>
</dbReference>
<keyword evidence="6" id="KW-0175">Coiled coil</keyword>
<keyword evidence="2" id="KW-0433">Leucine-rich repeat</keyword>
<dbReference type="InterPro" id="IPR002182">
    <property type="entry name" value="NB-ARC"/>
</dbReference>
<evidence type="ECO:0000256" key="6">
    <source>
        <dbReference type="SAM" id="Coils"/>
    </source>
</evidence>
<dbReference type="SUPFAM" id="SSF52047">
    <property type="entry name" value="RNI-like"/>
    <property type="match status" value="1"/>
</dbReference>
<feature type="domain" description="Disease resistance protein At4g27190-like leucine-rich repeats" evidence="8">
    <location>
        <begin position="964"/>
        <end position="1046"/>
    </location>
</feature>
<dbReference type="Gene3D" id="1.10.8.430">
    <property type="entry name" value="Helical domain of apoptotic protease-activating factors"/>
    <property type="match status" value="1"/>
</dbReference>
<dbReference type="Pfam" id="PF13855">
    <property type="entry name" value="LRR_8"/>
    <property type="match status" value="1"/>
</dbReference>
<feature type="coiled-coil region" evidence="6">
    <location>
        <begin position="23"/>
        <end position="50"/>
    </location>
</feature>
<gene>
    <name evidence="9" type="ORF">F0562_007980</name>
</gene>
<proteinExistence type="inferred from homology"/>
<dbReference type="GO" id="GO:0005524">
    <property type="term" value="F:ATP binding"/>
    <property type="evidence" value="ECO:0007669"/>
    <property type="project" value="UniProtKB-KW"/>
</dbReference>
<dbReference type="Gene3D" id="3.40.50.300">
    <property type="entry name" value="P-loop containing nucleotide triphosphate hydrolases"/>
    <property type="match status" value="1"/>
</dbReference>
<dbReference type="InterPro" id="IPR032675">
    <property type="entry name" value="LRR_dom_sf"/>
</dbReference>
<dbReference type="FunFam" id="3.40.50.300:FF:001091">
    <property type="entry name" value="Probable disease resistance protein At1g61300"/>
    <property type="match status" value="1"/>
</dbReference>
<dbReference type="PANTHER" id="PTHR33463">
    <property type="entry name" value="NB-ARC DOMAIN-CONTAINING PROTEIN-RELATED"/>
    <property type="match status" value="1"/>
</dbReference>
<keyword evidence="5" id="KW-0067">ATP-binding</keyword>
<evidence type="ECO:0000256" key="4">
    <source>
        <dbReference type="ARBA" id="ARBA00022821"/>
    </source>
</evidence>
<dbReference type="SUPFAM" id="SSF52058">
    <property type="entry name" value="L domain-like"/>
    <property type="match status" value="1"/>
</dbReference>
<dbReference type="Gene3D" id="1.10.10.10">
    <property type="entry name" value="Winged helix-like DNA-binding domain superfamily/Winged helix DNA-binding domain"/>
    <property type="match status" value="1"/>
</dbReference>
<dbReference type="InterPro" id="IPR057135">
    <property type="entry name" value="At4g27190-like_LRR"/>
</dbReference>
<dbReference type="Pfam" id="PF00931">
    <property type="entry name" value="NB-ARC"/>
    <property type="match status" value="1"/>
</dbReference>
<evidence type="ECO:0000259" key="7">
    <source>
        <dbReference type="Pfam" id="PF00931"/>
    </source>
</evidence>
<dbReference type="PANTHER" id="PTHR33463:SF198">
    <property type="entry name" value="RPP4C3"/>
    <property type="match status" value="1"/>
</dbReference>
<feature type="domain" description="NB-ARC" evidence="7">
    <location>
        <begin position="123"/>
        <end position="284"/>
    </location>
</feature>
<dbReference type="Proteomes" id="UP000325577">
    <property type="component" value="Linkage Group LG3"/>
</dbReference>
<evidence type="ECO:0000256" key="1">
    <source>
        <dbReference type="ARBA" id="ARBA00008894"/>
    </source>
</evidence>
<dbReference type="SUPFAM" id="SSF52540">
    <property type="entry name" value="P-loop containing nucleoside triphosphate hydrolases"/>
    <property type="match status" value="1"/>
</dbReference>
<dbReference type="AlphaFoldDB" id="A0A5J5A602"/>
<keyword evidence="3" id="KW-0677">Repeat</keyword>
<name>A0A5J5A602_9ASTE</name>
<comment type="similarity">
    <text evidence="1">Belongs to the disease resistance NB-LRR family.</text>
</comment>
<keyword evidence="4" id="KW-0611">Plant defense</keyword>
<dbReference type="Gene3D" id="3.80.10.10">
    <property type="entry name" value="Ribonuclease Inhibitor"/>
    <property type="match status" value="2"/>
</dbReference>
<accession>A0A5J5A602</accession>
<evidence type="ECO:0000256" key="5">
    <source>
        <dbReference type="ARBA" id="ARBA00022840"/>
    </source>
</evidence>
<dbReference type="Pfam" id="PF23247">
    <property type="entry name" value="LRR_RPS2"/>
    <property type="match status" value="2"/>
</dbReference>
<dbReference type="GO" id="GO:0043531">
    <property type="term" value="F:ADP binding"/>
    <property type="evidence" value="ECO:0007669"/>
    <property type="project" value="InterPro"/>
</dbReference>
<dbReference type="InterPro" id="IPR001611">
    <property type="entry name" value="Leu-rich_rpt"/>
</dbReference>
<sequence>MEVVSAVVGKIVEKITDRLFTSMERQINYVVHYKENIKNLEDKVDSLGNSRGRVQGRVDRAKDNGEVINDDVSNWLSNVHEMEEAVKIFLENDNSMCFKGWCPDVRSRYRLNYENFESRRLVFEEIMEALRDDKIYIIGIYGEGGVGKTKMAEEIGKQAKENKLFDEVAMTSVSQNLDVRRIQGELAACLNLKLDLEAENAREGQLCNRLQNGRKIIVIIDDVWDQINLKEIGIRFADNIKGCKIVLTSRNSRVCHQMGVQKCVRIGFLSEHEAWALFKEKVKNSIDSPEMESVAKKVCSECAGLPLAILAIGGVLMIYKKKETWEDALEQLRNSRLSNIEGMEAMVRSRIELSYNFLESVDVKSCFLLCCLFQEDTQISIDDLVRYGVGMRFLRNLDTMEKARNRVHMLVDTLKTSSLLLEGRDENLVKMHDVIRDVAISIASKEEYGFLVTTGAKKWPKKEEYEHCKVLSLWSKNIYELPDELECPELHTLVIDCNNPSLKVPNGFFNGMKKLNVLHLSNMHISSLPKLVNLRMLCLNNCRFVDMALLIKELPKLEILSLVDSSIEELAPEIRQLTHLRVLDLRKCYNLVIFPSHVISNLSRLEELCISDEFNGWEVEASKKKIRNASLVELNSLIQLINLEIHIPNVMLVPKDLRFESLKRFKISVGKSFGYSDSSCTRMLKLGGVPLKDEFNILLERAEELYLDNLEGLKKLPHEKNGEGFSELQHLSVENCNDINHLLNKPKLSSQYQEKCLGLPQLQDLTIVECECMEVVVRDDEEVMEKIIFHQLKEMYLDSVPNLRSFCDNMKIMSNMEGSPSNHDKAFFNEQVVFPVLENLNIRNCGLKHMFSPTTARGLLQLQQLRIYNCKDIENMVENEEEVKEKIIFHQLKKMSLEILPNFRSFYDSTKMRTTVEASSSNLVQAFFNDKVAFPVLEGLYIRNLENIKEIWDNQSILPPEEESFCSNSFSKLSELKVFNCGLKYMFSYAIARGLSQLQKLTIYNCEDMENIVEDDEEVKEKIIFHQLKEMTLKFLPNLRSFYDSTKMRTTIEASSSNLGQALFNDKVEFPCLEDLWIYKLDKVNEIWCSTVPNNSICKLRNLRVQSCGSLEETPLILENTMKLKTMDAALQQFSNEKESLLADNNVEE</sequence>
<dbReference type="InterPro" id="IPR050905">
    <property type="entry name" value="Plant_NBS-LRR"/>
</dbReference>
<dbReference type="InterPro" id="IPR027417">
    <property type="entry name" value="P-loop_NTPase"/>
</dbReference>
<dbReference type="InterPro" id="IPR042197">
    <property type="entry name" value="Apaf_helical"/>
</dbReference>
<dbReference type="PROSITE" id="PS51450">
    <property type="entry name" value="LRR"/>
    <property type="match status" value="1"/>
</dbReference>
<evidence type="ECO:0000256" key="2">
    <source>
        <dbReference type="ARBA" id="ARBA00022614"/>
    </source>
</evidence>